<name>E6VXL8_PSEA9</name>
<keyword evidence="2" id="KW-1185">Reference proteome</keyword>
<dbReference type="RefSeq" id="WP_013513413.1">
    <property type="nucleotide sequence ID" value="NC_014844.1"/>
</dbReference>
<sequence>MSLGTVQVNKLNLLQGELADVERYFLFIGLGAGTNEGKLLTVNTDTDLDDVLGAAASNLKTQVQAAKVNAGQNWFAAVLPLAEGAAWADAVDYAMERTSVEAIVITDPVTAAAEIEAMQAKAEEIMGQYMRPVIFIPTCAPIDPATEDWSAFTADRNALLTGLACDQVNPVASIWPDDQGAYCGRLCDAAVTIADTPMRVITGPVVGIRSARPVDSADREVDMSVLKAMDAARWTVPQWYPDYPGVYYGDGNVLDVPGGDYQVIEYLRVVHKAMRKVYPLAVAKIGDRKLNSTPASIAYHASYFMRPLREMSRSVEILGVTFPGEVEPPKDGDISITWTTKTKVQIYMVVRPYNCPKEITCNIMLDLSNHTE</sequence>
<reference evidence="1 2" key="2">
    <citation type="journal article" date="2014" name="Genome Announc.">
        <title>Complete Genome Sequence of the Subsurface, Mesophilic Sulfate-Reducing Bacterium Desulfovibrio aespoeensis Aspo-2.</title>
        <authorList>
            <person name="Pedersen K."/>
            <person name="Bengtsson A."/>
            <person name="Edlund J."/>
            <person name="Rabe L."/>
            <person name="Hazen T."/>
            <person name="Chakraborty R."/>
            <person name="Goodwin L."/>
            <person name="Shapiro N."/>
        </authorList>
    </citation>
    <scope>NUCLEOTIDE SEQUENCE [LARGE SCALE GENOMIC DNA]</scope>
    <source>
        <strain evidence="2">ATCC 700646 / DSM 10631 / Aspo-2</strain>
    </source>
</reference>
<dbReference type="Pfam" id="PF10758">
    <property type="entry name" value="DUF2586"/>
    <property type="match status" value="1"/>
</dbReference>
<evidence type="ECO:0000313" key="1">
    <source>
        <dbReference type="EMBL" id="ADU61476.1"/>
    </source>
</evidence>
<dbReference type="STRING" id="643562.Daes_0454"/>
<evidence type="ECO:0000313" key="2">
    <source>
        <dbReference type="Proteomes" id="UP000002191"/>
    </source>
</evidence>
<organism evidence="1 2">
    <name type="scientific">Pseudodesulfovibrio aespoeensis (strain ATCC 700646 / DSM 10631 / Aspo-2)</name>
    <name type="common">Desulfovibrio aespoeensis</name>
    <dbReference type="NCBI Taxonomy" id="643562"/>
    <lineage>
        <taxon>Bacteria</taxon>
        <taxon>Pseudomonadati</taxon>
        <taxon>Thermodesulfobacteriota</taxon>
        <taxon>Desulfovibrionia</taxon>
        <taxon>Desulfovibrionales</taxon>
        <taxon>Desulfovibrionaceae</taxon>
    </lineage>
</organism>
<proteinExistence type="predicted"/>
<dbReference type="eggNOG" id="ENOG502Z878">
    <property type="taxonomic scope" value="Bacteria"/>
</dbReference>
<evidence type="ECO:0008006" key="3">
    <source>
        <dbReference type="Google" id="ProtNLM"/>
    </source>
</evidence>
<protein>
    <recommendedName>
        <fullName evidence="3">Tail sheath protein</fullName>
    </recommendedName>
</protein>
<dbReference type="OrthoDB" id="5444719at2"/>
<gene>
    <name evidence="1" type="ordered locus">Daes_0454</name>
</gene>
<accession>E6VXL8</accession>
<dbReference type="HOGENOM" id="CLU_041398_0_0_7"/>
<dbReference type="KEGG" id="das:Daes_0454"/>
<dbReference type="EMBL" id="CP002431">
    <property type="protein sequence ID" value="ADU61476.1"/>
    <property type="molecule type" value="Genomic_DNA"/>
</dbReference>
<dbReference type="InterPro" id="IPR019694">
    <property type="entry name" value="Phage_HP1_Orf23"/>
</dbReference>
<dbReference type="Proteomes" id="UP000002191">
    <property type="component" value="Chromosome"/>
</dbReference>
<dbReference type="AlphaFoldDB" id="E6VXL8"/>
<reference evidence="2" key="1">
    <citation type="submission" date="2010-12" db="EMBL/GenBank/DDBJ databases">
        <title>Complete sequence of Desulfovibrio aespoeensis Aspo-2.</title>
        <authorList>
            <consortium name="US DOE Joint Genome Institute"/>
            <person name="Lucas S."/>
            <person name="Copeland A."/>
            <person name="Lapidus A."/>
            <person name="Cheng J.-F."/>
            <person name="Goodwin L."/>
            <person name="Pitluck S."/>
            <person name="Chertkov O."/>
            <person name="Misra M."/>
            <person name="Detter J.C."/>
            <person name="Han C."/>
            <person name="Tapia R."/>
            <person name="Land M."/>
            <person name="Hauser L."/>
            <person name="Kyrpides N."/>
            <person name="Ivanova N."/>
            <person name="Ovchinnikova G."/>
            <person name="Pedersen K."/>
            <person name="Jagevall S."/>
            <person name="Hazen T."/>
            <person name="Woyke T."/>
        </authorList>
    </citation>
    <scope>NUCLEOTIDE SEQUENCE [LARGE SCALE GENOMIC DNA]</scope>
    <source>
        <strain evidence="2">ATCC 700646 / DSM 10631 / Aspo-2</strain>
    </source>
</reference>